<feature type="domain" description="PIPK" evidence="3">
    <location>
        <begin position="1"/>
        <end position="107"/>
    </location>
</feature>
<evidence type="ECO:0000256" key="2">
    <source>
        <dbReference type="PROSITE-ProRule" id="PRU00781"/>
    </source>
</evidence>
<dbReference type="AlphaFoldDB" id="A0A445H5K3"/>
<keyword evidence="5" id="KW-1185">Reference proteome</keyword>
<keyword evidence="2" id="KW-0547">Nucleotide-binding</keyword>
<proteinExistence type="predicted"/>
<dbReference type="SMART" id="SM00330">
    <property type="entry name" value="PIPKc"/>
    <property type="match status" value="1"/>
</dbReference>
<dbReference type="EMBL" id="QZWG01000014">
    <property type="protein sequence ID" value="RZB68671.1"/>
    <property type="molecule type" value="Genomic_DNA"/>
</dbReference>
<keyword evidence="2" id="KW-0808">Transferase</keyword>
<protein>
    <recommendedName>
        <fullName evidence="1">1-phosphatidylinositol-4-phosphate 5-kinase</fullName>
        <ecNumber evidence="1">2.7.1.68</ecNumber>
    </recommendedName>
</protein>
<dbReference type="EC" id="2.7.1.68" evidence="1"/>
<organism evidence="4 5">
    <name type="scientific">Glycine soja</name>
    <name type="common">Wild soybean</name>
    <dbReference type="NCBI Taxonomy" id="3848"/>
    <lineage>
        <taxon>Eukaryota</taxon>
        <taxon>Viridiplantae</taxon>
        <taxon>Streptophyta</taxon>
        <taxon>Embryophyta</taxon>
        <taxon>Tracheophyta</taxon>
        <taxon>Spermatophyta</taxon>
        <taxon>Magnoliopsida</taxon>
        <taxon>eudicotyledons</taxon>
        <taxon>Gunneridae</taxon>
        <taxon>Pentapetalae</taxon>
        <taxon>rosids</taxon>
        <taxon>fabids</taxon>
        <taxon>Fabales</taxon>
        <taxon>Fabaceae</taxon>
        <taxon>Papilionoideae</taxon>
        <taxon>50 kb inversion clade</taxon>
        <taxon>NPAAA clade</taxon>
        <taxon>indigoferoid/millettioid clade</taxon>
        <taxon>Phaseoleae</taxon>
        <taxon>Glycine</taxon>
        <taxon>Glycine subgen. Soja</taxon>
    </lineage>
</organism>
<dbReference type="Proteomes" id="UP000289340">
    <property type="component" value="Chromosome 14"/>
</dbReference>
<evidence type="ECO:0000313" key="4">
    <source>
        <dbReference type="EMBL" id="RZB68671.1"/>
    </source>
</evidence>
<dbReference type="PANTHER" id="PTHR23086:SF25">
    <property type="entry name" value="PHOSPHATIDYLINOSITOL 4-PHOSPHATE 5-KINASE 8"/>
    <property type="match status" value="1"/>
</dbReference>
<dbReference type="PROSITE" id="PS51455">
    <property type="entry name" value="PIPK"/>
    <property type="match status" value="1"/>
</dbReference>
<evidence type="ECO:0000256" key="1">
    <source>
        <dbReference type="ARBA" id="ARBA00012172"/>
    </source>
</evidence>
<dbReference type="Pfam" id="PF01504">
    <property type="entry name" value="PIP5K"/>
    <property type="match status" value="1"/>
</dbReference>
<dbReference type="SUPFAM" id="SSF56104">
    <property type="entry name" value="SAICAR synthase-like"/>
    <property type="match status" value="1"/>
</dbReference>
<evidence type="ECO:0000313" key="5">
    <source>
        <dbReference type="Proteomes" id="UP000289340"/>
    </source>
</evidence>
<reference evidence="4 5" key="1">
    <citation type="submission" date="2018-09" db="EMBL/GenBank/DDBJ databases">
        <title>A high-quality reference genome of wild soybean provides a powerful tool to mine soybean genomes.</title>
        <authorList>
            <person name="Xie M."/>
            <person name="Chung C.Y.L."/>
            <person name="Li M.-W."/>
            <person name="Wong F.-L."/>
            <person name="Chan T.-F."/>
            <person name="Lam H.-M."/>
        </authorList>
    </citation>
    <scope>NUCLEOTIDE SEQUENCE [LARGE SCALE GENOMIC DNA]</scope>
    <source>
        <strain evidence="5">cv. W05</strain>
        <tissue evidence="4">Hypocotyl of etiolated seedlings</tissue>
    </source>
</reference>
<keyword evidence="2" id="KW-0067">ATP-binding</keyword>
<dbReference type="Gene3D" id="3.30.800.10">
    <property type="entry name" value="Phosphatidylinositol Phosphate Kinase II Beta"/>
    <property type="match status" value="1"/>
</dbReference>
<dbReference type="GO" id="GO:0005524">
    <property type="term" value="F:ATP binding"/>
    <property type="evidence" value="ECO:0007669"/>
    <property type="project" value="UniProtKB-UniRule"/>
</dbReference>
<dbReference type="GO" id="GO:0005886">
    <property type="term" value="C:plasma membrane"/>
    <property type="evidence" value="ECO:0007669"/>
    <property type="project" value="TreeGrafter"/>
</dbReference>
<name>A0A445H5K3_GLYSO</name>
<dbReference type="SMR" id="A0A445H5K3"/>
<accession>A0A445H5K3</accession>
<dbReference type="InterPro" id="IPR002498">
    <property type="entry name" value="PInositol-4-P-4/5-kinase_core"/>
</dbReference>
<gene>
    <name evidence="4" type="ORF">D0Y65_038441</name>
</gene>
<dbReference type="PANTHER" id="PTHR23086">
    <property type="entry name" value="PHOSPHATIDYLINOSITOL-4-PHOSPHATE 5-KINASE"/>
    <property type="match status" value="1"/>
</dbReference>
<dbReference type="InterPro" id="IPR027484">
    <property type="entry name" value="PInositol-4-P-5-kinase_N"/>
</dbReference>
<keyword evidence="2 4" id="KW-0418">Kinase</keyword>
<evidence type="ECO:0000259" key="3">
    <source>
        <dbReference type="PROSITE" id="PS51455"/>
    </source>
</evidence>
<comment type="caution">
    <text evidence="4">The sequence shown here is derived from an EMBL/GenBank/DDBJ whole genome shotgun (WGS) entry which is preliminary data.</text>
</comment>
<dbReference type="InterPro" id="IPR023610">
    <property type="entry name" value="PInositol-4/5-P-5/4-kinase"/>
</dbReference>
<dbReference type="GO" id="GO:0046854">
    <property type="term" value="P:phosphatidylinositol phosphate biosynthetic process"/>
    <property type="evidence" value="ECO:0007669"/>
    <property type="project" value="TreeGrafter"/>
</dbReference>
<sequence>MFSNIYWNAFHLATVGSTYFKVVRNLREMLKLDVAEYMMSICGDSGLRDISSPGKSGNIFFLSQDDRFMIKTLKKYELKVMLNMLPKYYYHVGSYENTLITKFFGLH</sequence>
<dbReference type="GO" id="GO:0016308">
    <property type="term" value="F:1-phosphatidylinositol-4-phosphate 5-kinase activity"/>
    <property type="evidence" value="ECO:0007669"/>
    <property type="project" value="UniProtKB-EC"/>
</dbReference>